<dbReference type="Proteomes" id="UP000595332">
    <property type="component" value="Chromosome"/>
</dbReference>
<dbReference type="PROSITE" id="PS50801">
    <property type="entry name" value="STAS"/>
    <property type="match status" value="1"/>
</dbReference>
<protein>
    <recommendedName>
        <fullName evidence="1">STAS domain-containing protein</fullName>
    </recommendedName>
</protein>
<sequence length="108" mass="11922">MTEQKNPLNKEMSNELNQILLMGDLVFPRIESVRRVVEAEISAKAGDCVLDFSNVKKVDSSSLSLCLCFLRLAKKQNKKMTFINLPKDMLAIADLVGLSVIGHSPEGS</sequence>
<gene>
    <name evidence="2" type="ORF">NEJAP_2764</name>
</gene>
<dbReference type="CDD" id="cd07043">
    <property type="entry name" value="STAS_anti-anti-sigma_factors"/>
    <property type="match status" value="1"/>
</dbReference>
<dbReference type="SUPFAM" id="SSF52091">
    <property type="entry name" value="SpoIIaa-like"/>
    <property type="match status" value="1"/>
</dbReference>
<dbReference type="KEGG" id="njp:NEJAP_2764"/>
<keyword evidence="3" id="KW-1185">Reference proteome</keyword>
<name>A0A7R6SXI7_9GAMM</name>
<proteinExistence type="predicted"/>
<evidence type="ECO:0000259" key="1">
    <source>
        <dbReference type="PROSITE" id="PS50801"/>
    </source>
</evidence>
<dbReference type="InterPro" id="IPR002645">
    <property type="entry name" value="STAS_dom"/>
</dbReference>
<feature type="domain" description="STAS" evidence="1">
    <location>
        <begin position="19"/>
        <end position="108"/>
    </location>
</feature>
<dbReference type="EMBL" id="AP014546">
    <property type="protein sequence ID" value="BBB30707.1"/>
    <property type="molecule type" value="Genomic_DNA"/>
</dbReference>
<dbReference type="InterPro" id="IPR058548">
    <property type="entry name" value="MlaB-like_STAS"/>
</dbReference>
<evidence type="ECO:0000313" key="2">
    <source>
        <dbReference type="EMBL" id="BBB30707.1"/>
    </source>
</evidence>
<evidence type="ECO:0000313" key="3">
    <source>
        <dbReference type="Proteomes" id="UP000595332"/>
    </source>
</evidence>
<accession>A0A7R6SXI7</accession>
<dbReference type="Pfam" id="PF13466">
    <property type="entry name" value="STAS_2"/>
    <property type="match status" value="1"/>
</dbReference>
<dbReference type="AlphaFoldDB" id="A0A7R6SXI7"/>
<reference evidence="2 3" key="1">
    <citation type="journal article" date="2008" name="Int. J. Syst. Evol. Microbiol.">
        <title>Neptunomonas japonica sp. nov., an Osedax japonicus symbiont-like bacterium isolated from sediment adjacent to sperm whale carcasses off Kagoshima, Japan.</title>
        <authorList>
            <person name="Miyazaki M."/>
            <person name="Nogi Y."/>
            <person name="Fujiwara Y."/>
            <person name="Kawato M."/>
            <person name="Kubokawa K."/>
            <person name="Horikoshi K."/>
        </authorList>
    </citation>
    <scope>NUCLEOTIDE SEQUENCE [LARGE SCALE GENOMIC DNA]</scope>
    <source>
        <strain evidence="2 3">JAMM 1380</strain>
    </source>
</reference>
<dbReference type="RefSeq" id="WP_201347868.1">
    <property type="nucleotide sequence ID" value="NZ_AP014546.1"/>
</dbReference>
<dbReference type="Gene3D" id="3.30.750.24">
    <property type="entry name" value="STAS domain"/>
    <property type="match status" value="1"/>
</dbReference>
<organism evidence="2 3">
    <name type="scientific">Neptunomonas japonica JAMM 1380</name>
    <dbReference type="NCBI Taxonomy" id="1441457"/>
    <lineage>
        <taxon>Bacteria</taxon>
        <taxon>Pseudomonadati</taxon>
        <taxon>Pseudomonadota</taxon>
        <taxon>Gammaproteobacteria</taxon>
        <taxon>Oceanospirillales</taxon>
        <taxon>Oceanospirillaceae</taxon>
        <taxon>Neptunomonas</taxon>
    </lineage>
</organism>
<dbReference type="InterPro" id="IPR036513">
    <property type="entry name" value="STAS_dom_sf"/>
</dbReference>